<dbReference type="InterPro" id="IPR050645">
    <property type="entry name" value="Histidine_acid_phosphatase"/>
</dbReference>
<sequence length="578" mass="64578">MTFTIASPPYIIFNFCSRSSTLSACTQSSSLQRHVRWQPHAKHNARFYRNFGLDVTATNLPSACELLAVPLQIEFQGTHLAASRHYGCTGVSSYKDIENAAMVFKRIMLLSKVLGVIIIARNGDRYNLYQDPYNYAASNAETTALGEVESHSLGSSLRSTYFDSSSPSYIEGIRSDLVDNNEVKVRVKAGVEGTVVFDSAIALLQGLFPPSPKNKIILANDTTVVAPLGGYQYVPVETVEPGNDRSLEPWTNCPAFEKHIKDFYASESFKKKAKDAEPFFKSVKDFVFGRPTTLENAWNIYDFVNTQLVHNKTYAYRLPPSFIEQARSYANFHEDGIFGDDDINGIGNIAGRTLLHTILSSLERIAFNGDPLQFMLIETTYQAFISFFHQTGITKEHPELKGIPEYSSAIAIELRRGSPPDIRDFLRIKFKNGTHAHFHDVHVFGHHADIPLTEFIYRAENAAISSNRQWKDVCSGQEGFNIAEIVSGGASTSQAMFSGAFAFVALLSLYTITKLIRRNRQRAQTRVRLEGEEVSQVVPNYGSTSHPQRSEYVIEEARSDIAGVPTAAYYPAQPRWVI</sequence>
<keyword evidence="1" id="KW-1133">Transmembrane helix</keyword>
<dbReference type="Gene3D" id="3.40.50.1240">
    <property type="entry name" value="Phosphoglycerate mutase-like"/>
    <property type="match status" value="1"/>
</dbReference>
<keyword evidence="1" id="KW-0472">Membrane</keyword>
<dbReference type="OrthoDB" id="258392at2759"/>
<name>A0A8H5FZP4_9AGAR</name>
<dbReference type="InterPro" id="IPR029033">
    <property type="entry name" value="His_PPase_superfam"/>
</dbReference>
<reference evidence="2 3" key="1">
    <citation type="journal article" date="2020" name="ISME J.">
        <title>Uncovering the hidden diversity of litter-decomposition mechanisms in mushroom-forming fungi.</title>
        <authorList>
            <person name="Floudas D."/>
            <person name="Bentzer J."/>
            <person name="Ahren D."/>
            <person name="Johansson T."/>
            <person name="Persson P."/>
            <person name="Tunlid A."/>
        </authorList>
    </citation>
    <scope>NUCLEOTIDE SEQUENCE [LARGE SCALE GENOMIC DNA]</scope>
    <source>
        <strain evidence="2 3">CBS 146.42</strain>
    </source>
</reference>
<evidence type="ECO:0000256" key="1">
    <source>
        <dbReference type="SAM" id="Phobius"/>
    </source>
</evidence>
<dbReference type="PANTHER" id="PTHR11567:SF142">
    <property type="entry name" value="PHOSPHOGLYCERATE MUTASE-LIKE PROTEIN"/>
    <property type="match status" value="1"/>
</dbReference>
<keyword evidence="3" id="KW-1185">Reference proteome</keyword>
<evidence type="ECO:0008006" key="4">
    <source>
        <dbReference type="Google" id="ProtNLM"/>
    </source>
</evidence>
<dbReference type="EMBL" id="JAACJO010000008">
    <property type="protein sequence ID" value="KAF5354914.1"/>
    <property type="molecule type" value="Genomic_DNA"/>
</dbReference>
<proteinExistence type="predicted"/>
<keyword evidence="1" id="KW-0812">Transmembrane</keyword>
<feature type="transmembrane region" description="Helical" evidence="1">
    <location>
        <begin position="495"/>
        <end position="516"/>
    </location>
</feature>
<gene>
    <name evidence="2" type="ORF">D9756_005624</name>
</gene>
<accession>A0A8H5FZP4</accession>
<organism evidence="2 3">
    <name type="scientific">Leucocoprinus leucothites</name>
    <dbReference type="NCBI Taxonomy" id="201217"/>
    <lineage>
        <taxon>Eukaryota</taxon>
        <taxon>Fungi</taxon>
        <taxon>Dikarya</taxon>
        <taxon>Basidiomycota</taxon>
        <taxon>Agaricomycotina</taxon>
        <taxon>Agaricomycetes</taxon>
        <taxon>Agaricomycetidae</taxon>
        <taxon>Agaricales</taxon>
        <taxon>Agaricineae</taxon>
        <taxon>Agaricaceae</taxon>
        <taxon>Leucocoprinus</taxon>
    </lineage>
</organism>
<evidence type="ECO:0000313" key="3">
    <source>
        <dbReference type="Proteomes" id="UP000559027"/>
    </source>
</evidence>
<dbReference type="Proteomes" id="UP000559027">
    <property type="component" value="Unassembled WGS sequence"/>
</dbReference>
<comment type="caution">
    <text evidence="2">The sequence shown here is derived from an EMBL/GenBank/DDBJ whole genome shotgun (WGS) entry which is preliminary data.</text>
</comment>
<dbReference type="AlphaFoldDB" id="A0A8H5FZP4"/>
<dbReference type="SUPFAM" id="SSF53254">
    <property type="entry name" value="Phosphoglycerate mutase-like"/>
    <property type="match status" value="1"/>
</dbReference>
<protein>
    <recommendedName>
        <fullName evidence="4">Phosphoglycerate mutase-like protein</fullName>
    </recommendedName>
</protein>
<dbReference type="PANTHER" id="PTHR11567">
    <property type="entry name" value="ACID PHOSPHATASE-RELATED"/>
    <property type="match status" value="1"/>
</dbReference>
<dbReference type="GO" id="GO:0016791">
    <property type="term" value="F:phosphatase activity"/>
    <property type="evidence" value="ECO:0007669"/>
    <property type="project" value="TreeGrafter"/>
</dbReference>
<evidence type="ECO:0000313" key="2">
    <source>
        <dbReference type="EMBL" id="KAF5354914.1"/>
    </source>
</evidence>